<sequence>MGKSKARRSKISSKAKGKARALPEDTESDSDISLLGIVFTTSHRNLDSDLAHYPALPASAHAVTPSTQRAMIQTSLTSQLAADRAANQLRRLTEFVHELRSLQEGFPGKFSASVQLMIDMGDLKRGWLLANPRLPLSEEAEEWIMDRYWDENARLKEMADLTCETQLTPSEGGKPRCFYMVGPLREGGGGPQTFAVKNLEGFRYKLAKDELLKDNTTVVVGEKREPGDIS</sequence>
<evidence type="ECO:0000313" key="1">
    <source>
        <dbReference type="EMBL" id="KAH7906119.1"/>
    </source>
</evidence>
<reference evidence="1" key="1">
    <citation type="journal article" date="2021" name="New Phytol.">
        <title>Evolutionary innovations through gain and loss of genes in the ectomycorrhizal Boletales.</title>
        <authorList>
            <person name="Wu G."/>
            <person name="Miyauchi S."/>
            <person name="Morin E."/>
            <person name="Kuo A."/>
            <person name="Drula E."/>
            <person name="Varga T."/>
            <person name="Kohler A."/>
            <person name="Feng B."/>
            <person name="Cao Y."/>
            <person name="Lipzen A."/>
            <person name="Daum C."/>
            <person name="Hundley H."/>
            <person name="Pangilinan J."/>
            <person name="Johnson J."/>
            <person name="Barry K."/>
            <person name="LaButti K."/>
            <person name="Ng V."/>
            <person name="Ahrendt S."/>
            <person name="Min B."/>
            <person name="Choi I.G."/>
            <person name="Park H."/>
            <person name="Plett J.M."/>
            <person name="Magnuson J."/>
            <person name="Spatafora J.W."/>
            <person name="Nagy L.G."/>
            <person name="Henrissat B."/>
            <person name="Grigoriev I.V."/>
            <person name="Yang Z.L."/>
            <person name="Xu J."/>
            <person name="Martin F.M."/>
        </authorList>
    </citation>
    <scope>NUCLEOTIDE SEQUENCE</scope>
    <source>
        <strain evidence="1">ATCC 28755</strain>
    </source>
</reference>
<protein>
    <submittedName>
        <fullName evidence="1">Uncharacterized protein</fullName>
    </submittedName>
</protein>
<dbReference type="EMBL" id="MU268067">
    <property type="protein sequence ID" value="KAH7906119.1"/>
    <property type="molecule type" value="Genomic_DNA"/>
</dbReference>
<name>A0ACB7ZZ06_9AGAM</name>
<organism evidence="1 2">
    <name type="scientific">Hygrophoropsis aurantiaca</name>
    <dbReference type="NCBI Taxonomy" id="72124"/>
    <lineage>
        <taxon>Eukaryota</taxon>
        <taxon>Fungi</taxon>
        <taxon>Dikarya</taxon>
        <taxon>Basidiomycota</taxon>
        <taxon>Agaricomycotina</taxon>
        <taxon>Agaricomycetes</taxon>
        <taxon>Agaricomycetidae</taxon>
        <taxon>Boletales</taxon>
        <taxon>Coniophorineae</taxon>
        <taxon>Hygrophoropsidaceae</taxon>
        <taxon>Hygrophoropsis</taxon>
    </lineage>
</organism>
<evidence type="ECO:0000313" key="2">
    <source>
        <dbReference type="Proteomes" id="UP000790377"/>
    </source>
</evidence>
<keyword evidence="2" id="KW-1185">Reference proteome</keyword>
<gene>
    <name evidence="1" type="ORF">BJ138DRAFT_1183298</name>
</gene>
<accession>A0ACB7ZZ06</accession>
<comment type="caution">
    <text evidence="1">The sequence shown here is derived from an EMBL/GenBank/DDBJ whole genome shotgun (WGS) entry which is preliminary data.</text>
</comment>
<proteinExistence type="predicted"/>
<dbReference type="Proteomes" id="UP000790377">
    <property type="component" value="Unassembled WGS sequence"/>
</dbReference>